<dbReference type="EMBL" id="LKEV01000005">
    <property type="protein sequence ID" value="KQB85936.1"/>
    <property type="molecule type" value="Genomic_DNA"/>
</dbReference>
<gene>
    <name evidence="1" type="ORF">Clow_01678</name>
</gene>
<dbReference type="InterPro" id="IPR020845">
    <property type="entry name" value="AMP-binding_CS"/>
</dbReference>
<name>A0A0Q0U270_9CORY</name>
<keyword evidence="2" id="KW-1185">Reference proteome</keyword>
<organism evidence="1 2">
    <name type="scientific">Corynebacterium lowii</name>
    <dbReference type="NCBI Taxonomy" id="1544413"/>
    <lineage>
        <taxon>Bacteria</taxon>
        <taxon>Bacillati</taxon>
        <taxon>Actinomycetota</taxon>
        <taxon>Actinomycetes</taxon>
        <taxon>Mycobacteriales</taxon>
        <taxon>Corynebacteriaceae</taxon>
        <taxon>Corynebacterium</taxon>
    </lineage>
</organism>
<dbReference type="Gene3D" id="3.40.50.12780">
    <property type="entry name" value="N-terminal domain of ligase-like"/>
    <property type="match status" value="1"/>
</dbReference>
<dbReference type="AlphaFoldDB" id="A0A0Q0U270"/>
<dbReference type="RefSeq" id="WP_055178280.1">
    <property type="nucleotide sequence ID" value="NZ_JAUSQY010000001.1"/>
</dbReference>
<evidence type="ECO:0000313" key="2">
    <source>
        <dbReference type="Proteomes" id="UP000050488"/>
    </source>
</evidence>
<evidence type="ECO:0000313" key="1">
    <source>
        <dbReference type="EMBL" id="KQB85936.1"/>
    </source>
</evidence>
<dbReference type="SUPFAM" id="SSF56801">
    <property type="entry name" value="Acetyl-CoA synthetase-like"/>
    <property type="match status" value="1"/>
</dbReference>
<dbReference type="PROSITE" id="PS00455">
    <property type="entry name" value="AMP_BINDING"/>
    <property type="match status" value="1"/>
</dbReference>
<proteinExistence type="predicted"/>
<dbReference type="PANTHER" id="PTHR43845">
    <property type="entry name" value="BLR5969 PROTEIN"/>
    <property type="match status" value="1"/>
</dbReference>
<reference evidence="1 2" key="1">
    <citation type="submission" date="2015-10" db="EMBL/GenBank/DDBJ databases">
        <title>Corynebacteirum lowii and Corynebacterium oculi species nova, derived from human clinical disease and and emended description of Corynebacterium mastiditis.</title>
        <authorList>
            <person name="Bernard K."/>
            <person name="Pacheco A.L."/>
            <person name="Mcdougall C."/>
            <person name="Burtx T."/>
            <person name="Weibe D."/>
            <person name="Tyler S."/>
            <person name="Olson A.B."/>
            <person name="Cnockaert M."/>
            <person name="Eguchi H."/>
            <person name="Kuwahara T."/>
            <person name="Nakayama-Imaohji H."/>
            <person name="Boudewijins M."/>
            <person name="Van Hoecke F."/>
            <person name="Bernier A.-M."/>
            <person name="Vandamme P."/>
        </authorList>
    </citation>
    <scope>NUCLEOTIDE SEQUENCE [LARGE SCALE GENOMIC DNA]</scope>
    <source>
        <strain evidence="1 2">NML 130206</strain>
    </source>
</reference>
<dbReference type="Proteomes" id="UP000050488">
    <property type="component" value="Unassembled WGS sequence"/>
</dbReference>
<keyword evidence="1" id="KW-0436">Ligase</keyword>
<comment type="caution">
    <text evidence="1">The sequence shown here is derived from an EMBL/GenBank/DDBJ whole genome shotgun (WGS) entry which is preliminary data.</text>
</comment>
<dbReference type="OrthoDB" id="580775at2"/>
<dbReference type="GO" id="GO:0047475">
    <property type="term" value="F:phenylacetate-CoA ligase activity"/>
    <property type="evidence" value="ECO:0007669"/>
    <property type="project" value="UniProtKB-EC"/>
</dbReference>
<protein>
    <submittedName>
        <fullName evidence="1">Phenylacetate-coenzyme A ligase</fullName>
        <ecNumber evidence="1">6.2.1.30</ecNumber>
    </submittedName>
</protein>
<sequence length="422" mass="45910">MPSYPLVDHLHFVRSHSPYYSQLYRHLPPHLTLGDLPVIDPASFWRANSPESNAVFTEPPSDALVLRSGGTTGAPKFSWWSTAEWREFCGAFGAGIAETGLQPGARVANLFYAGDLYASFTFVLDSLAACPLATTRFPLGGGLSPRDAARALDELRITAIAALPTTVISIAEHLVAQGHCLPRVEHILVGGELLFGDQRPILRAAFPQARLGSVGYASVDAGLLGRPVGGEDLRVHRTWAPYTVTEILDEETHAPITEAGVPGALVVTDLRRRLMPIVRYPAGDRAQWVDPQAGTFRLLGRTGDGLRIAHITMYTEDVHAVVEHQDTDHRITALQLVARHEDGMDGLVLRAAVADPEGDREELGRLAEGIVTALLRERPAYAAAVGKRHVLPLAVEWVRRADLATHPRSGKLLCVIDVRPPR</sequence>
<dbReference type="PATRIC" id="fig|1544413.3.peg.1685"/>
<dbReference type="STRING" id="1544413.Clow_01678"/>
<dbReference type="EC" id="6.2.1.30" evidence="1"/>
<accession>A0A0Q0U270</accession>
<dbReference type="PANTHER" id="PTHR43845:SF1">
    <property type="entry name" value="BLR5969 PROTEIN"/>
    <property type="match status" value="1"/>
</dbReference>
<dbReference type="InterPro" id="IPR042099">
    <property type="entry name" value="ANL_N_sf"/>
</dbReference>